<dbReference type="Gene3D" id="1.10.287.1260">
    <property type="match status" value="1"/>
</dbReference>
<comment type="caution">
    <text evidence="3">The sequence shown here is derived from an EMBL/GenBank/DDBJ whole genome shotgun (WGS) entry which is preliminary data.</text>
</comment>
<accession>A0A402BGA4</accession>
<evidence type="ECO:0000256" key="1">
    <source>
        <dbReference type="SAM" id="MobiDB-lite"/>
    </source>
</evidence>
<gene>
    <name evidence="3" type="ORF">KDA_57660</name>
</gene>
<feature type="region of interest" description="Disordered" evidence="1">
    <location>
        <begin position="242"/>
        <end position="355"/>
    </location>
</feature>
<evidence type="ECO:0000313" key="3">
    <source>
        <dbReference type="EMBL" id="GCE30282.1"/>
    </source>
</evidence>
<feature type="transmembrane region" description="Helical" evidence="2">
    <location>
        <begin position="32"/>
        <end position="54"/>
    </location>
</feature>
<dbReference type="Pfam" id="PF05552">
    <property type="entry name" value="MS_channel_1st_1"/>
    <property type="match status" value="2"/>
</dbReference>
<feature type="transmembrane region" description="Helical" evidence="2">
    <location>
        <begin position="75"/>
        <end position="100"/>
    </location>
</feature>
<keyword evidence="2" id="KW-0472">Membrane</keyword>
<dbReference type="InterPro" id="IPR045275">
    <property type="entry name" value="MscS_archaea/bacteria_type"/>
</dbReference>
<dbReference type="GO" id="GO:0008381">
    <property type="term" value="F:mechanosensitive monoatomic ion channel activity"/>
    <property type="evidence" value="ECO:0007669"/>
    <property type="project" value="InterPro"/>
</dbReference>
<dbReference type="PANTHER" id="PTHR30221">
    <property type="entry name" value="SMALL-CONDUCTANCE MECHANOSENSITIVE CHANNEL"/>
    <property type="match status" value="1"/>
</dbReference>
<feature type="transmembrane region" description="Helical" evidence="2">
    <location>
        <begin position="189"/>
        <end position="210"/>
    </location>
</feature>
<dbReference type="InterPro" id="IPR008910">
    <property type="entry name" value="MSC_TM_helix"/>
</dbReference>
<dbReference type="PANTHER" id="PTHR30221:SF1">
    <property type="entry name" value="SMALL-CONDUCTANCE MECHANOSENSITIVE CHANNEL"/>
    <property type="match status" value="1"/>
</dbReference>
<reference evidence="4" key="1">
    <citation type="submission" date="2018-12" db="EMBL/GenBank/DDBJ databases">
        <title>Tengunoibacter tsumagoiensis gen. nov., sp. nov., Dictyobacter kobayashii sp. nov., D. alpinus sp. nov., and D. joshuensis sp. nov. and description of Dictyobacteraceae fam. nov. within the order Ktedonobacterales isolated from Tengu-no-mugimeshi.</title>
        <authorList>
            <person name="Wang C.M."/>
            <person name="Zheng Y."/>
            <person name="Sakai Y."/>
            <person name="Toyoda A."/>
            <person name="Minakuchi Y."/>
            <person name="Abe K."/>
            <person name="Yokota A."/>
            <person name="Yabe S."/>
        </authorList>
    </citation>
    <scope>NUCLEOTIDE SEQUENCE [LARGE SCALE GENOMIC DNA]</scope>
    <source>
        <strain evidence="4">Uno16</strain>
    </source>
</reference>
<feature type="compositionally biased region" description="Polar residues" evidence="1">
    <location>
        <begin position="331"/>
        <end position="345"/>
    </location>
</feature>
<evidence type="ECO:0000313" key="4">
    <source>
        <dbReference type="Proteomes" id="UP000287171"/>
    </source>
</evidence>
<evidence type="ECO:0000256" key="2">
    <source>
        <dbReference type="SAM" id="Phobius"/>
    </source>
</evidence>
<dbReference type="OrthoDB" id="8902745at2"/>
<proteinExistence type="predicted"/>
<feature type="transmembrane region" description="Helical" evidence="2">
    <location>
        <begin position="157"/>
        <end position="177"/>
    </location>
</feature>
<keyword evidence="4" id="KW-1185">Reference proteome</keyword>
<dbReference type="Proteomes" id="UP000287171">
    <property type="component" value="Unassembled WGS sequence"/>
</dbReference>
<feature type="transmembrane region" description="Helical" evidence="2">
    <location>
        <begin position="120"/>
        <end position="145"/>
    </location>
</feature>
<dbReference type="AlphaFoldDB" id="A0A402BGA4"/>
<sequence>MTVVTDWGTAIISALANAVNLILGFIPRLIGFALILLVGWLIATWVSKGITLLLRKIGFDRLGDRIGLSRFEQNMNISMDAAGLLGRLTYWFIILIFLVPAADALGVPAVSNVLNSIVNFLPNVFVAILVLFLGTLLAVFVSDLVRGVTASANVGNPSVFAAIARYLIIGFAALIALEQLNIAPTLINELFGAIVAGAALAFGLAFGLGGRDAAQRVLARTEGTVNAFSSAAAEGKLNVNTRQPVSAPADPYAQSQAPAYNPQVQQQQQAPAYNPPVQQQQVPAYNPQVQQQQAPAYNPPVQQQQQAPAYNPSVQQQQAPAYNPQQQDAQSYESPTQRISPNDASRQVPPYDQQR</sequence>
<keyword evidence="2" id="KW-0812">Transmembrane</keyword>
<organism evidence="3 4">
    <name type="scientific">Dictyobacter alpinus</name>
    <dbReference type="NCBI Taxonomy" id="2014873"/>
    <lineage>
        <taxon>Bacteria</taxon>
        <taxon>Bacillati</taxon>
        <taxon>Chloroflexota</taxon>
        <taxon>Ktedonobacteria</taxon>
        <taxon>Ktedonobacterales</taxon>
        <taxon>Dictyobacteraceae</taxon>
        <taxon>Dictyobacter</taxon>
    </lineage>
</organism>
<dbReference type="RefSeq" id="WP_126630423.1">
    <property type="nucleotide sequence ID" value="NZ_BIFT01000002.1"/>
</dbReference>
<protein>
    <recommendedName>
        <fullName evidence="5">Small-conductance mechanosensitive ion channel</fullName>
    </recommendedName>
</protein>
<keyword evidence="2" id="KW-1133">Transmembrane helix</keyword>
<feature type="transmembrane region" description="Helical" evidence="2">
    <location>
        <begin position="7"/>
        <end position="26"/>
    </location>
</feature>
<dbReference type="EMBL" id="BIFT01000002">
    <property type="protein sequence ID" value="GCE30282.1"/>
    <property type="molecule type" value="Genomic_DNA"/>
</dbReference>
<evidence type="ECO:0008006" key="5">
    <source>
        <dbReference type="Google" id="ProtNLM"/>
    </source>
</evidence>
<feature type="compositionally biased region" description="Low complexity" evidence="1">
    <location>
        <begin position="256"/>
        <end position="330"/>
    </location>
</feature>
<name>A0A402BGA4_9CHLR</name>